<name>A0A2H3CHB0_ARMGA</name>
<proteinExistence type="predicted"/>
<feature type="region of interest" description="Disordered" evidence="1">
    <location>
        <begin position="687"/>
        <end position="724"/>
    </location>
</feature>
<gene>
    <name evidence="2" type="ORF">ARMGADRAFT_1039883</name>
</gene>
<evidence type="ECO:0000313" key="2">
    <source>
        <dbReference type="EMBL" id="PBK80734.1"/>
    </source>
</evidence>
<keyword evidence="3" id="KW-1185">Reference proteome</keyword>
<feature type="region of interest" description="Disordered" evidence="1">
    <location>
        <begin position="768"/>
        <end position="787"/>
    </location>
</feature>
<dbReference type="AlphaFoldDB" id="A0A2H3CHB0"/>
<protein>
    <submittedName>
        <fullName evidence="2">Uncharacterized protein</fullName>
    </submittedName>
</protein>
<evidence type="ECO:0000256" key="1">
    <source>
        <dbReference type="SAM" id="MobiDB-lite"/>
    </source>
</evidence>
<sequence length="894" mass="100273">MENIPPEINHAIGKECASGQEFEGYLIAMEREVPAWFFETLYPSSTLPCIETVTLRAKNEFYPPPSALRPYVLIVMQARAWDDTACTSSRSFLRTTPAVKTLRLKNGDALILPDSRRPFGWMLKLKWSISSRQDQDPIRVPSHLRFWTGNHDNEWDIELKVLKCDLAVLSNKAGWIARDVGQDGWVDLCGNSGTRRECVNYLRRRTRGCFLARARAMTDVSSLIPFFIGVNYPTDLRWSSIRGTFRNNQDGSGTEELHDGLILDGRGTTRIRWEQNLHGGGRYLVELLGLGRAAVSEVRVGTSSRSDLLSELQAEVGAQPYATSRQALNVSAVLRWWYMRLLRFAVDGDFEDYIPVLGAAIYATRRMGSQTDEGSTNSMDGWRTNSVVSVAERCRSENDHRGCFEAVAGTYRHKWVASQDTDWRDVNGNPMSLEELAAEAGSDTTGSNEFAVSMRRAKARTSNILNRGPPIGVALPRVTDGVRVFGRHKQLAVSYMNRALQQSRIYEKLSFFPVDNDERQQRPKRSDLSSQSTARSYYHIPRLPPHRLVRRGTFNSKPWIWRAGRAGHRFRVRNRASMWNRGVPFSGQRFNVYWQHIVLSHPYCCDHPVQHWYDLNTDGVDGGNTLVDHEVTADYAQGMLTCTRGGSPICITVTLKTCNAQSWLVGSLPSLEPRIWRFERLSTQLARPPVHSATGGDSPLRPRDDSAVGQGSQSNSGSRLRFPEATSRAYSQNNGLLSLFTGYTNRGKGGRPEDPGMGDVALMNGAGRRREAVKDTRHRRGRRCPREGHEVREKLNLLATTRILAMAVHANSFTTFIPFGCYPLEPTSSLERNRMHGSSTKSLGPAFPRVSRSLGTYARSGSALSVIHEQSIGMMLDSRGMLRYAPPNTSLVAP</sequence>
<evidence type="ECO:0000313" key="3">
    <source>
        <dbReference type="Proteomes" id="UP000217790"/>
    </source>
</evidence>
<dbReference type="EMBL" id="KZ293741">
    <property type="protein sequence ID" value="PBK80734.1"/>
    <property type="molecule type" value="Genomic_DNA"/>
</dbReference>
<feature type="compositionally biased region" description="Polar residues" evidence="1">
    <location>
        <begin position="709"/>
        <end position="718"/>
    </location>
</feature>
<accession>A0A2H3CHB0</accession>
<dbReference type="Proteomes" id="UP000217790">
    <property type="component" value="Unassembled WGS sequence"/>
</dbReference>
<feature type="region of interest" description="Disordered" evidence="1">
    <location>
        <begin position="743"/>
        <end position="762"/>
    </location>
</feature>
<dbReference type="InParanoid" id="A0A2H3CHB0"/>
<reference evidence="3" key="1">
    <citation type="journal article" date="2017" name="Nat. Ecol. Evol.">
        <title>Genome expansion and lineage-specific genetic innovations in the forest pathogenic fungi Armillaria.</title>
        <authorList>
            <person name="Sipos G."/>
            <person name="Prasanna A.N."/>
            <person name="Walter M.C."/>
            <person name="O'Connor E."/>
            <person name="Balint B."/>
            <person name="Krizsan K."/>
            <person name="Kiss B."/>
            <person name="Hess J."/>
            <person name="Varga T."/>
            <person name="Slot J."/>
            <person name="Riley R."/>
            <person name="Boka B."/>
            <person name="Rigling D."/>
            <person name="Barry K."/>
            <person name="Lee J."/>
            <person name="Mihaltcheva S."/>
            <person name="LaButti K."/>
            <person name="Lipzen A."/>
            <person name="Waldron R."/>
            <person name="Moloney N.M."/>
            <person name="Sperisen C."/>
            <person name="Kredics L."/>
            <person name="Vagvoelgyi C."/>
            <person name="Patrignani A."/>
            <person name="Fitzpatrick D."/>
            <person name="Nagy I."/>
            <person name="Doyle S."/>
            <person name="Anderson J.B."/>
            <person name="Grigoriev I.V."/>
            <person name="Gueldener U."/>
            <person name="Muensterkoetter M."/>
            <person name="Nagy L.G."/>
        </authorList>
    </citation>
    <scope>NUCLEOTIDE SEQUENCE [LARGE SCALE GENOMIC DNA]</scope>
    <source>
        <strain evidence="3">Ar21-2</strain>
    </source>
</reference>
<organism evidence="2 3">
    <name type="scientific">Armillaria gallica</name>
    <name type="common">Bulbous honey fungus</name>
    <name type="synonym">Armillaria bulbosa</name>
    <dbReference type="NCBI Taxonomy" id="47427"/>
    <lineage>
        <taxon>Eukaryota</taxon>
        <taxon>Fungi</taxon>
        <taxon>Dikarya</taxon>
        <taxon>Basidiomycota</taxon>
        <taxon>Agaricomycotina</taxon>
        <taxon>Agaricomycetes</taxon>
        <taxon>Agaricomycetidae</taxon>
        <taxon>Agaricales</taxon>
        <taxon>Marasmiineae</taxon>
        <taxon>Physalacriaceae</taxon>
        <taxon>Armillaria</taxon>
    </lineage>
</organism>